<gene>
    <name evidence="1" type="ORF">CRG98_000908</name>
</gene>
<dbReference type="GeneID" id="116205706"/>
<sequence length="357" mass="41055">MARSHRKKRSFAHFGAIYLKRAASSLLALGATILLDTTIITIVHSMSNYGLGLMKQTEGLFWEKRPGALMICFGSNVLSYSIALTFFLAATMLYKYVSRLSLKAIEKKFSLPLWIWRTVALYLISELKGEVENNRSSSEVEVAQFQQHRTCELKRECSKDDNKESLSGLGDCIEEEEERSKEELVRMTMAHRCIEEKSHALNGRLDRIIELSTKCRRTLNEEPRSKPHGSDCCSSCREKDELIRTLQNRNYNLDTALEKEELTTEILSAHLHAFKRRNTDLLARTHPCCCHEKDEAIWALEENNAHLRELLVLIQDSSMVEFLHQSEEQDELIAKLESAQAKCEFYRSCIDEMVQGR</sequence>
<organism evidence="1 2">
    <name type="scientific">Punica granatum</name>
    <name type="common">Pomegranate</name>
    <dbReference type="NCBI Taxonomy" id="22663"/>
    <lineage>
        <taxon>Eukaryota</taxon>
        <taxon>Viridiplantae</taxon>
        <taxon>Streptophyta</taxon>
        <taxon>Embryophyta</taxon>
        <taxon>Tracheophyta</taxon>
        <taxon>Spermatophyta</taxon>
        <taxon>Magnoliopsida</taxon>
        <taxon>eudicotyledons</taxon>
        <taxon>Gunneridae</taxon>
        <taxon>Pentapetalae</taxon>
        <taxon>rosids</taxon>
        <taxon>malvids</taxon>
        <taxon>Myrtales</taxon>
        <taxon>Lythraceae</taxon>
        <taxon>Punica</taxon>
    </lineage>
</organism>
<keyword evidence="2" id="KW-1185">Reference proteome</keyword>
<dbReference type="AlphaFoldDB" id="A0A2I0LDD1"/>
<accession>A0A2I0LDD1</accession>
<reference evidence="1 2" key="1">
    <citation type="submission" date="2017-11" db="EMBL/GenBank/DDBJ databases">
        <title>De-novo sequencing of pomegranate (Punica granatum L.) genome.</title>
        <authorList>
            <person name="Akparov Z."/>
            <person name="Amiraslanov A."/>
            <person name="Hajiyeva S."/>
            <person name="Abbasov M."/>
            <person name="Kaur K."/>
            <person name="Hamwieh A."/>
            <person name="Solovyev V."/>
            <person name="Salamov A."/>
            <person name="Braich B."/>
            <person name="Kosarev P."/>
            <person name="Mahmoud A."/>
            <person name="Hajiyev E."/>
            <person name="Babayeva S."/>
            <person name="Izzatullayeva V."/>
            <person name="Mammadov A."/>
            <person name="Mammadov A."/>
            <person name="Sharifova S."/>
            <person name="Ojaghi J."/>
            <person name="Eynullazada K."/>
            <person name="Bayramov B."/>
            <person name="Abdulazimova A."/>
            <person name="Shahmuradov I."/>
        </authorList>
    </citation>
    <scope>NUCLEOTIDE SEQUENCE [LARGE SCALE GENOMIC DNA]</scope>
    <source>
        <strain evidence="2">cv. AG2017</strain>
        <tissue evidence="1">Leaf</tissue>
    </source>
</reference>
<proteinExistence type="predicted"/>
<evidence type="ECO:0000313" key="1">
    <source>
        <dbReference type="EMBL" id="PKI78683.1"/>
    </source>
</evidence>
<evidence type="ECO:0000313" key="2">
    <source>
        <dbReference type="Proteomes" id="UP000233551"/>
    </source>
</evidence>
<protein>
    <submittedName>
        <fullName evidence="1">Uncharacterized protein</fullName>
    </submittedName>
</protein>
<name>A0A2I0LDD1_PUNGR</name>
<dbReference type="Proteomes" id="UP000233551">
    <property type="component" value="Unassembled WGS sequence"/>
</dbReference>
<dbReference type="EMBL" id="PGOL01000037">
    <property type="protein sequence ID" value="PKI78683.1"/>
    <property type="molecule type" value="Genomic_DNA"/>
</dbReference>
<comment type="caution">
    <text evidence="1">The sequence shown here is derived from an EMBL/GenBank/DDBJ whole genome shotgun (WGS) entry which is preliminary data.</text>
</comment>